<gene>
    <name evidence="1" type="ORF">F7D62_00960</name>
</gene>
<dbReference type="InterPro" id="IPR017853">
    <property type="entry name" value="GH"/>
</dbReference>
<name>A0AB35ZAX1_9BACT</name>
<keyword evidence="1" id="KW-0378">Hydrolase</keyword>
<dbReference type="GO" id="GO:0016787">
    <property type="term" value="F:hydrolase activity"/>
    <property type="evidence" value="ECO:0007669"/>
    <property type="project" value="UniProtKB-KW"/>
</dbReference>
<evidence type="ECO:0000313" key="1">
    <source>
        <dbReference type="EMBL" id="MQO02708.1"/>
    </source>
</evidence>
<dbReference type="AlphaFoldDB" id="A0AB35ZAX1"/>
<dbReference type="EMBL" id="VZBT01000011">
    <property type="protein sequence ID" value="MQO02708.1"/>
    <property type="molecule type" value="Genomic_DNA"/>
</dbReference>
<evidence type="ECO:0000313" key="2">
    <source>
        <dbReference type="Proteomes" id="UP000390763"/>
    </source>
</evidence>
<reference evidence="2" key="1">
    <citation type="submission" date="2019-09" db="EMBL/GenBank/DDBJ databases">
        <title>Distinct polysaccharide growth profiles of human intestinal Prevotella copri isolates.</title>
        <authorList>
            <person name="Fehlner-Peach H."/>
            <person name="Magnabosco C."/>
            <person name="Raghavan V."/>
            <person name="Scher J.U."/>
            <person name="Tett A."/>
            <person name="Cox L.M."/>
            <person name="Gottsegen C."/>
            <person name="Watters A."/>
            <person name="Wiltshire- Gordon J.D."/>
            <person name="Segata N."/>
            <person name="Bonneau R."/>
            <person name="Littman D.R."/>
        </authorList>
    </citation>
    <scope>NUCLEOTIDE SEQUENCE [LARGE SCALE GENOMIC DNA]</scope>
    <source>
        <strain evidence="2">iAK279</strain>
    </source>
</reference>
<accession>A0AB35ZAX1</accession>
<dbReference type="Proteomes" id="UP000390763">
    <property type="component" value="Unassembled WGS sequence"/>
</dbReference>
<comment type="caution">
    <text evidence="1">The sequence shown here is derived from an EMBL/GenBank/DDBJ whole genome shotgun (WGS) entry which is preliminary data.</text>
</comment>
<organism evidence="1 2">
    <name type="scientific">Segatella copri</name>
    <dbReference type="NCBI Taxonomy" id="165179"/>
    <lineage>
        <taxon>Bacteria</taxon>
        <taxon>Pseudomonadati</taxon>
        <taxon>Bacteroidota</taxon>
        <taxon>Bacteroidia</taxon>
        <taxon>Bacteroidales</taxon>
        <taxon>Prevotellaceae</taxon>
        <taxon>Segatella</taxon>
    </lineage>
</organism>
<dbReference type="Gene3D" id="3.20.20.80">
    <property type="entry name" value="Glycosidases"/>
    <property type="match status" value="1"/>
</dbReference>
<protein>
    <submittedName>
        <fullName evidence="1">Glycoside hydrolase family 5 protein</fullName>
    </submittedName>
</protein>
<proteinExistence type="predicted"/>
<sequence length="108" mass="12252">MKMKQKFVDLGYPVVIGEYGANRKDASLFGGNQEKHNESMMAWYGAVTAEIMKAGLIPYVWDINVQPLPHMTIFDRKKQVVSDSYIFKGVMQGAAEGMEDYLKIYPKP</sequence>
<dbReference type="SUPFAM" id="SSF51445">
    <property type="entry name" value="(Trans)glycosidases"/>
    <property type="match status" value="1"/>
</dbReference>